<evidence type="ECO:0000256" key="1">
    <source>
        <dbReference type="SAM" id="MobiDB-lite"/>
    </source>
</evidence>
<dbReference type="EMBL" id="LAZP02000107">
    <property type="protein sequence ID" value="PFH60803.1"/>
    <property type="molecule type" value="Genomic_DNA"/>
</dbReference>
<dbReference type="Proteomes" id="UP000037136">
    <property type="component" value="Unassembled WGS sequence"/>
</dbReference>
<comment type="caution">
    <text evidence="3">The sequence shown here is derived from an EMBL/GenBank/DDBJ whole genome shotgun (WGS) entry which is preliminary data.</text>
</comment>
<feature type="compositionally biased region" description="Polar residues" evidence="1">
    <location>
        <begin position="89"/>
        <end position="111"/>
    </location>
</feature>
<dbReference type="AlphaFoldDB" id="A0A2A9PIU2"/>
<sequence>MKLAPPFIVLLFGATMSELMEGAKASPASKSCSIPSKKTYDTLKGVLEKGCEKWASDTWGGGRKCPFIKSPPTVRLPKPKSPSPPRQWSPESLGTTSPRTPEKWLQSSNSLGKRGVDDCADVLKSLKQGLGTRKMKPGMLKKQRTLLSRATASLKQAGKFTKGMARAAKAIPILQAPGVALYIMEAVIELLYDYYTENPEISSHIDALIPNNPHRQAEIDRISEKSRKDIEKLNAGKIKSPGPRPGPKSSPLETFLDWFGNRISKEVMQFFDILVDVAKNPFKLVELIRPEFLRLPEPEEKDELSPTELFLVVCANADYVTDQDILRLCRRMFDISSPNELWKEWVEEPKQSLFPQKIIDCHANSVSWERMNDLTASVARGETECQEPGGDGTKTMQWFNGSRLEHCTFDGHRKSCRDFPRQWILQQAPAYGIPSTRPGTIDCKANNVSWTPMDELTTSVAEGDIECAEPGGDGTTTMRCFRGMRLERCTGGSCQELQPRDYPEATARYGMPSTRPPSQGKERMIDCRWKKISWDEDFERGLLTPDASRVAAGLTSCGRRDKPGESFRWKIKSDDLHDQILVHDVDGKSDEYDPKKIPDKVQILAKEFGIPLEPPVPEWKRSVDQKIGKPWTGEPPERSIDCEDLDWKDGDIRTRLVANGLVKCEADHETTWHVADGNKFVKCVKAPRKEFNCKSFATTTYFSRGNKDVMPSFQESKMPNSLPPPDFLPPNVDMEGLKTLLTEAIASPRIPSPLGTDDCKAFKSLELTFKMGSGTADGTLFTLNLPTLTRGDNAFT</sequence>
<organism evidence="3 4">
    <name type="scientific">Ophiocordyceps unilateralis</name>
    <name type="common">Zombie-ant fungus</name>
    <name type="synonym">Torrubia unilateralis</name>
    <dbReference type="NCBI Taxonomy" id="268505"/>
    <lineage>
        <taxon>Eukaryota</taxon>
        <taxon>Fungi</taxon>
        <taxon>Dikarya</taxon>
        <taxon>Ascomycota</taxon>
        <taxon>Pezizomycotina</taxon>
        <taxon>Sordariomycetes</taxon>
        <taxon>Hypocreomycetidae</taxon>
        <taxon>Hypocreales</taxon>
        <taxon>Ophiocordycipitaceae</taxon>
        <taxon>Ophiocordyceps</taxon>
    </lineage>
</organism>
<keyword evidence="4" id="KW-1185">Reference proteome</keyword>
<evidence type="ECO:0000313" key="3">
    <source>
        <dbReference type="EMBL" id="PFH60803.1"/>
    </source>
</evidence>
<feature type="chain" id="PRO_5013106438" description="Ig-like domain-containing protein" evidence="2">
    <location>
        <begin position="26"/>
        <end position="796"/>
    </location>
</feature>
<reference evidence="3 4" key="1">
    <citation type="journal article" date="2015" name="BMC Genomics">
        <title>Gene expression during zombie ant biting behavior reflects the complexity underlying fungal parasitic behavioral manipulation.</title>
        <authorList>
            <person name="de Bekker C."/>
            <person name="Ohm R.A."/>
            <person name="Loreto R.G."/>
            <person name="Sebastian A."/>
            <person name="Albert I."/>
            <person name="Merrow M."/>
            <person name="Brachmann A."/>
            <person name="Hughes D.P."/>
        </authorList>
    </citation>
    <scope>NUCLEOTIDE SEQUENCE [LARGE SCALE GENOMIC DNA]</scope>
    <source>
        <strain evidence="3 4">SC16a</strain>
    </source>
</reference>
<evidence type="ECO:0000256" key="2">
    <source>
        <dbReference type="SAM" id="SignalP"/>
    </source>
</evidence>
<feature type="signal peptide" evidence="2">
    <location>
        <begin position="1"/>
        <end position="25"/>
    </location>
</feature>
<accession>A0A2A9PIU2</accession>
<feature type="region of interest" description="Disordered" evidence="1">
    <location>
        <begin position="66"/>
        <end position="112"/>
    </location>
</feature>
<name>A0A2A9PIU2_OPHUN</name>
<reference evidence="3 4" key="2">
    <citation type="journal article" date="2017" name="Sci. Rep.">
        <title>Ant-infecting Ophiocordyceps genomes reveal a high diversity of potential behavioral manipulation genes and a possible major role for enterotoxins.</title>
        <authorList>
            <person name="de Bekker C."/>
            <person name="Ohm R.A."/>
            <person name="Evans H.C."/>
            <person name="Brachmann A."/>
            <person name="Hughes D.P."/>
        </authorList>
    </citation>
    <scope>NUCLEOTIDE SEQUENCE [LARGE SCALE GENOMIC DNA]</scope>
    <source>
        <strain evidence="3 4">SC16a</strain>
    </source>
</reference>
<protein>
    <recommendedName>
        <fullName evidence="5">Ig-like domain-containing protein</fullName>
    </recommendedName>
</protein>
<proteinExistence type="predicted"/>
<gene>
    <name evidence="3" type="ORF">XA68_10317</name>
</gene>
<evidence type="ECO:0008006" key="5">
    <source>
        <dbReference type="Google" id="ProtNLM"/>
    </source>
</evidence>
<keyword evidence="2" id="KW-0732">Signal</keyword>
<evidence type="ECO:0000313" key="4">
    <source>
        <dbReference type="Proteomes" id="UP000037136"/>
    </source>
</evidence>